<reference evidence="1 2" key="1">
    <citation type="journal article" date="2010" name="J. Bacteriol.">
        <title>Genome sequence of the oligotrophic marine Gammaproteobacterium HTCC2143, isolated from the Oregon Coast.</title>
        <authorList>
            <person name="Oh H.M."/>
            <person name="Kang I."/>
            <person name="Ferriera S."/>
            <person name="Giovannoni S.J."/>
            <person name="Cho J.C."/>
        </authorList>
    </citation>
    <scope>NUCLEOTIDE SEQUENCE [LARGE SCALE GENOMIC DNA]</scope>
    <source>
        <strain evidence="1 2">HTCC2143</strain>
    </source>
</reference>
<dbReference type="eggNOG" id="COG0523">
    <property type="taxonomic scope" value="Bacteria"/>
</dbReference>
<dbReference type="OrthoDB" id="9808822at2"/>
<organism evidence="1 2">
    <name type="scientific">marine gamma proteobacterium HTCC2143</name>
    <dbReference type="NCBI Taxonomy" id="247633"/>
    <lineage>
        <taxon>Bacteria</taxon>
        <taxon>Pseudomonadati</taxon>
        <taxon>Pseudomonadota</taxon>
        <taxon>Gammaproteobacteria</taxon>
        <taxon>Cellvibrionales</taxon>
        <taxon>Spongiibacteraceae</taxon>
        <taxon>BD1-7 clade</taxon>
    </lineage>
</organism>
<protein>
    <submittedName>
        <fullName evidence="1">Uncharacterized protein</fullName>
    </submittedName>
</protein>
<dbReference type="Proteomes" id="UP000004931">
    <property type="component" value="Unassembled WGS sequence"/>
</dbReference>
<accession>A0YB90</accession>
<dbReference type="STRING" id="247633.GP2143_05200"/>
<dbReference type="AlphaFoldDB" id="A0YB90"/>
<comment type="caution">
    <text evidence="1">The sequence shown here is derived from an EMBL/GenBank/DDBJ whole genome shotgun (WGS) entry which is preliminary data.</text>
</comment>
<dbReference type="EMBL" id="AAVT01000002">
    <property type="protein sequence ID" value="EAW31820.1"/>
    <property type="molecule type" value="Genomic_DNA"/>
</dbReference>
<proteinExistence type="predicted"/>
<sequence length="64" mass="7166">MGILAERIKAVFITDEGVFGYNATPDVLNEIELDDCLYSRIEIIADSIDDLLECQLRAGIEPQH</sequence>
<gene>
    <name evidence="1" type="ORF">GP2143_05200</name>
</gene>
<evidence type="ECO:0000313" key="1">
    <source>
        <dbReference type="EMBL" id="EAW31820.1"/>
    </source>
</evidence>
<evidence type="ECO:0000313" key="2">
    <source>
        <dbReference type="Proteomes" id="UP000004931"/>
    </source>
</evidence>
<keyword evidence="2" id="KW-1185">Reference proteome</keyword>
<name>A0YB90_9GAMM</name>